<dbReference type="RefSeq" id="XP_001318711.1">
    <property type="nucleotide sequence ID" value="XM_001318676.1"/>
</dbReference>
<name>A2ELG1_TRIV3</name>
<sequence length="497" mass="57108">MSLDQRIALTVIEEPQIINFIEPDGTENVKEPENEIKDFLKIWEQANMNLENLEKIIRRDNDNQNIQIMQKIGSSKFHLFVARQALLNTLEVLKSIDILADKGKDFYTINHTEYSNTQSDEKIELNIGGLILDKQLQLQNSAERLAKTAEELSEVVQNSKIYYRKLEDAHKKYKLQTYYDKATMMSIIGLVNPIKVPPTSSAMLIQLDKEKKEVEWNFSNNLRLAVNGYHYEPNTDIPFVNLTAVMLQENLFRHLQKEGCEQNFNYLINESSMRIPVKGLKGEIINFDFTVESEKGTLTPVWLPALVKSSIPIYSTPLSSFTSSMKTADLTFFLFEFITKRFSAIDICTVNTLFSNKHAIFKISSLFTSDVATAIAAEDCIILSTPTHMKLPIRIEMKEAKEDHKLNHWADVTWFLLFKDAVNTYTRTFGFPVEDLKNKFIVKCDDRTVEFEATHFTNEAYVSISMGSIQQQFLWSNARGYSLQAKLNFLFFADIAG</sequence>
<evidence type="ECO:0000313" key="2">
    <source>
        <dbReference type="Proteomes" id="UP000001542"/>
    </source>
</evidence>
<gene>
    <name evidence="1" type="ORF">TVAG_257270</name>
</gene>
<dbReference type="VEuPathDB" id="TrichDB:TVAG_257270"/>
<proteinExistence type="predicted"/>
<accession>A2ELG1</accession>
<dbReference type="Proteomes" id="UP000001542">
    <property type="component" value="Unassembled WGS sequence"/>
</dbReference>
<dbReference type="EMBL" id="DS113422">
    <property type="protein sequence ID" value="EAY06488.1"/>
    <property type="molecule type" value="Genomic_DNA"/>
</dbReference>
<dbReference type="AlphaFoldDB" id="A2ELG1"/>
<reference evidence="1" key="1">
    <citation type="submission" date="2006-10" db="EMBL/GenBank/DDBJ databases">
        <authorList>
            <person name="Amadeo P."/>
            <person name="Zhao Q."/>
            <person name="Wortman J."/>
            <person name="Fraser-Liggett C."/>
            <person name="Carlton J."/>
        </authorList>
    </citation>
    <scope>NUCLEOTIDE SEQUENCE</scope>
    <source>
        <strain evidence="1">G3</strain>
    </source>
</reference>
<organism evidence="1 2">
    <name type="scientific">Trichomonas vaginalis (strain ATCC PRA-98 / G3)</name>
    <dbReference type="NCBI Taxonomy" id="412133"/>
    <lineage>
        <taxon>Eukaryota</taxon>
        <taxon>Metamonada</taxon>
        <taxon>Parabasalia</taxon>
        <taxon>Trichomonadida</taxon>
        <taxon>Trichomonadidae</taxon>
        <taxon>Trichomonas</taxon>
    </lineage>
</organism>
<protein>
    <recommendedName>
        <fullName evidence="3">Mediator of RNA polymerase II transcription subunit 17</fullName>
    </recommendedName>
</protein>
<reference evidence="1" key="2">
    <citation type="journal article" date="2007" name="Science">
        <title>Draft genome sequence of the sexually transmitted pathogen Trichomonas vaginalis.</title>
        <authorList>
            <person name="Carlton J.M."/>
            <person name="Hirt R.P."/>
            <person name="Silva J.C."/>
            <person name="Delcher A.L."/>
            <person name="Schatz M."/>
            <person name="Zhao Q."/>
            <person name="Wortman J.R."/>
            <person name="Bidwell S.L."/>
            <person name="Alsmark U.C.M."/>
            <person name="Besteiro S."/>
            <person name="Sicheritz-Ponten T."/>
            <person name="Noel C.J."/>
            <person name="Dacks J.B."/>
            <person name="Foster P.G."/>
            <person name="Simillion C."/>
            <person name="Van de Peer Y."/>
            <person name="Miranda-Saavedra D."/>
            <person name="Barton G.J."/>
            <person name="Westrop G.D."/>
            <person name="Mueller S."/>
            <person name="Dessi D."/>
            <person name="Fiori P.L."/>
            <person name="Ren Q."/>
            <person name="Paulsen I."/>
            <person name="Zhang H."/>
            <person name="Bastida-Corcuera F.D."/>
            <person name="Simoes-Barbosa A."/>
            <person name="Brown M.T."/>
            <person name="Hayes R.D."/>
            <person name="Mukherjee M."/>
            <person name="Okumura C.Y."/>
            <person name="Schneider R."/>
            <person name="Smith A.J."/>
            <person name="Vanacova S."/>
            <person name="Villalvazo M."/>
            <person name="Haas B.J."/>
            <person name="Pertea M."/>
            <person name="Feldblyum T.V."/>
            <person name="Utterback T.R."/>
            <person name="Shu C.L."/>
            <person name="Osoegawa K."/>
            <person name="de Jong P.J."/>
            <person name="Hrdy I."/>
            <person name="Horvathova L."/>
            <person name="Zubacova Z."/>
            <person name="Dolezal P."/>
            <person name="Malik S.B."/>
            <person name="Logsdon J.M. Jr."/>
            <person name="Henze K."/>
            <person name="Gupta A."/>
            <person name="Wang C.C."/>
            <person name="Dunne R.L."/>
            <person name="Upcroft J.A."/>
            <person name="Upcroft P."/>
            <person name="White O."/>
            <person name="Salzberg S.L."/>
            <person name="Tang P."/>
            <person name="Chiu C.-H."/>
            <person name="Lee Y.-S."/>
            <person name="Embley T.M."/>
            <person name="Coombs G.H."/>
            <person name="Mottram J.C."/>
            <person name="Tachezy J."/>
            <person name="Fraser-Liggett C.M."/>
            <person name="Johnson P.J."/>
        </authorList>
    </citation>
    <scope>NUCLEOTIDE SEQUENCE [LARGE SCALE GENOMIC DNA]</scope>
    <source>
        <strain evidence="1">G3</strain>
    </source>
</reference>
<dbReference type="KEGG" id="tva:4764364"/>
<evidence type="ECO:0000313" key="1">
    <source>
        <dbReference type="EMBL" id="EAY06488.1"/>
    </source>
</evidence>
<evidence type="ECO:0008006" key="3">
    <source>
        <dbReference type="Google" id="ProtNLM"/>
    </source>
</evidence>
<dbReference type="InParanoid" id="A2ELG1"/>
<keyword evidence="2" id="KW-1185">Reference proteome</keyword>
<dbReference type="VEuPathDB" id="TrichDB:TVAGG3_0005460"/>